<evidence type="ECO:0000313" key="2">
    <source>
        <dbReference type="EMBL" id="KZV45421.1"/>
    </source>
</evidence>
<feature type="region of interest" description="Disordered" evidence="1">
    <location>
        <begin position="629"/>
        <end position="703"/>
    </location>
</feature>
<dbReference type="EMBL" id="KQ996144">
    <property type="protein sequence ID" value="KZV45421.1"/>
    <property type="molecule type" value="Genomic_DNA"/>
</dbReference>
<organism evidence="2 3">
    <name type="scientific">Dorcoceras hygrometricum</name>
    <dbReference type="NCBI Taxonomy" id="472368"/>
    <lineage>
        <taxon>Eukaryota</taxon>
        <taxon>Viridiplantae</taxon>
        <taxon>Streptophyta</taxon>
        <taxon>Embryophyta</taxon>
        <taxon>Tracheophyta</taxon>
        <taxon>Spermatophyta</taxon>
        <taxon>Magnoliopsida</taxon>
        <taxon>eudicotyledons</taxon>
        <taxon>Gunneridae</taxon>
        <taxon>Pentapetalae</taxon>
        <taxon>asterids</taxon>
        <taxon>lamiids</taxon>
        <taxon>Lamiales</taxon>
        <taxon>Gesneriaceae</taxon>
        <taxon>Didymocarpoideae</taxon>
        <taxon>Trichosporeae</taxon>
        <taxon>Loxocarpinae</taxon>
        <taxon>Dorcoceras</taxon>
    </lineage>
</organism>
<protein>
    <submittedName>
        <fullName evidence="2">Uncharacterized protein</fullName>
    </submittedName>
</protein>
<proteinExistence type="predicted"/>
<accession>A0A2Z7CED6</accession>
<evidence type="ECO:0000256" key="1">
    <source>
        <dbReference type="SAM" id="MobiDB-lite"/>
    </source>
</evidence>
<sequence length="845" mass="91940">MASSLFTNTVHVCFDSVLAMDNLGMVLMFEALMASGLKGFLGCSTVLYEAALVEFFENASVRDGVVISTVGGKQVEISEELFASSFELPVDGLTDLSDVLKDIVFDARSIFSLSGEQEFPASKILTDKSVHRYIAVVDKSEVEDVSRVKKTPVKRAVSRKIPAAVDEPVVKNKRTCVGKASAVTASPALEAKQDKGYAIQIFLLLINVPHLALGDSKEFPASKILTDKSVHRYIAVVDKSEVEDVSRVKKTPVKRAVSRKIPAAVDEPVVKNKRTCVGKASAVTASPALEAVPIQTVAQISTMPPSAPKRKIQKRKRRLALGSADEIVEEPTAVAVVAVKNPVPADADVVDEGISTVDDVDNIIEQVIAETAQLETEEEVTDVNRTDVGDQESVLRDVQLVTRSVSVAPSAQISIASAVNQFVQIAASSVLEDQNVQMVINQRPHSPTTSDDSSMRFDDDETATTPISLPAISTDLQASFAQLCDSIEQIQFEQLRRKDDTEKLKDILLMHIRDLEKQFNARFDEHDRAYRALLTNIRKDMHDHKTALSLDVVKSHQKLSTQVAAAALDNVDVRKEVKEKRALLDDMDERLATVISELFDFHAQAQENYNNLSIQLGFLVDYINRGGDAKKGEGGSSRPHPPPDDQARHSGGSASIEGGNSGGRGSESSSGSKRRRGSGGGSRDRQHSTGSGSGSGRETYGPYLPPKRSAKYWLLRFTSSADSQLLIVMTSRLMSSQLIPYLAHLFSSADSSPVDHSPACASSNLLEWRLLIDSSTVLISATANRSVSSNLRIFFFDLMLQLMSSQLIPYLAHLFSSADSSSVDHCSFMLNDDVTADVIYVLRSS</sequence>
<gene>
    <name evidence="2" type="ORF">F511_42325</name>
</gene>
<evidence type="ECO:0000313" key="3">
    <source>
        <dbReference type="Proteomes" id="UP000250235"/>
    </source>
</evidence>
<reference evidence="2 3" key="1">
    <citation type="journal article" date="2015" name="Proc. Natl. Acad. Sci. U.S.A.">
        <title>The resurrection genome of Boea hygrometrica: A blueprint for survival of dehydration.</title>
        <authorList>
            <person name="Xiao L."/>
            <person name="Yang G."/>
            <person name="Zhang L."/>
            <person name="Yang X."/>
            <person name="Zhao S."/>
            <person name="Ji Z."/>
            <person name="Zhou Q."/>
            <person name="Hu M."/>
            <person name="Wang Y."/>
            <person name="Chen M."/>
            <person name="Xu Y."/>
            <person name="Jin H."/>
            <person name="Xiao X."/>
            <person name="Hu G."/>
            <person name="Bao F."/>
            <person name="Hu Y."/>
            <person name="Wan P."/>
            <person name="Li L."/>
            <person name="Deng X."/>
            <person name="Kuang T."/>
            <person name="Xiang C."/>
            <person name="Zhu J.K."/>
            <person name="Oliver M.J."/>
            <person name="He Y."/>
        </authorList>
    </citation>
    <scope>NUCLEOTIDE SEQUENCE [LARGE SCALE GENOMIC DNA]</scope>
    <source>
        <strain evidence="3">cv. XS01</strain>
    </source>
</reference>
<dbReference type="Proteomes" id="UP000250235">
    <property type="component" value="Unassembled WGS sequence"/>
</dbReference>
<keyword evidence="3" id="KW-1185">Reference proteome</keyword>
<name>A0A2Z7CED6_9LAMI</name>
<dbReference type="AlphaFoldDB" id="A0A2Z7CED6"/>